<name>A0A164PLW2_9NOCA</name>
<dbReference type="Pfam" id="PF24201">
    <property type="entry name" value="DUF7426"/>
    <property type="match status" value="1"/>
</dbReference>
<dbReference type="InterPro" id="IPR055849">
    <property type="entry name" value="DUF7426"/>
</dbReference>
<evidence type="ECO:0000259" key="1">
    <source>
        <dbReference type="Pfam" id="PF24201"/>
    </source>
</evidence>
<dbReference type="EMBL" id="LWGR01000003">
    <property type="protein sequence ID" value="KZM75743.1"/>
    <property type="molecule type" value="Genomic_DNA"/>
</dbReference>
<evidence type="ECO:0000313" key="3">
    <source>
        <dbReference type="Proteomes" id="UP000076512"/>
    </source>
</evidence>
<dbReference type="STRING" id="455432.AWN90_20615"/>
<protein>
    <recommendedName>
        <fullName evidence="1">DUF7426 domain-containing protein</fullName>
    </recommendedName>
</protein>
<dbReference type="Proteomes" id="UP000076512">
    <property type="component" value="Unassembled WGS sequence"/>
</dbReference>
<feature type="domain" description="DUF7426" evidence="1">
    <location>
        <begin position="5"/>
        <end position="105"/>
    </location>
</feature>
<proteinExistence type="predicted"/>
<dbReference type="AlphaFoldDB" id="A0A164PLW2"/>
<sequence length="127" mass="13815">MAALRDLTEFYDPDLSLPIGGVLYKITCPGITEADRLRSLVADETLTTAQEYAEVVKILGPVREEMARNGVPDTMAMHAGRTALLHFGGSPDMGRAHWQFAQLADFVDIQAMLDAGTDDTTTETKAD</sequence>
<keyword evidence="3" id="KW-1185">Reference proteome</keyword>
<accession>A0A164PLW2</accession>
<evidence type="ECO:0000313" key="2">
    <source>
        <dbReference type="EMBL" id="KZM75743.1"/>
    </source>
</evidence>
<reference evidence="2 3" key="1">
    <citation type="submission" date="2016-04" db="EMBL/GenBank/DDBJ databases">
        <authorList>
            <person name="Evans L.H."/>
            <person name="Alamgir A."/>
            <person name="Owens N."/>
            <person name="Weber N.D."/>
            <person name="Virtaneva K."/>
            <person name="Barbian K."/>
            <person name="Babar A."/>
            <person name="Rosenke K."/>
        </authorList>
    </citation>
    <scope>NUCLEOTIDE SEQUENCE [LARGE SCALE GENOMIC DNA]</scope>
    <source>
        <strain evidence="2 3">IFM 0406</strain>
    </source>
</reference>
<gene>
    <name evidence="2" type="ORF">AWN90_20615</name>
</gene>
<organism evidence="2 3">
    <name type="scientific">Nocardia terpenica</name>
    <dbReference type="NCBI Taxonomy" id="455432"/>
    <lineage>
        <taxon>Bacteria</taxon>
        <taxon>Bacillati</taxon>
        <taxon>Actinomycetota</taxon>
        <taxon>Actinomycetes</taxon>
        <taxon>Mycobacteriales</taxon>
        <taxon>Nocardiaceae</taxon>
        <taxon>Nocardia</taxon>
    </lineage>
</organism>
<dbReference type="RefSeq" id="WP_067583680.1">
    <property type="nucleotide sequence ID" value="NZ_JABMCZ010000001.1"/>
</dbReference>
<comment type="caution">
    <text evidence="2">The sequence shown here is derived from an EMBL/GenBank/DDBJ whole genome shotgun (WGS) entry which is preliminary data.</text>
</comment>
<dbReference type="OrthoDB" id="4556635at2"/>